<dbReference type="EMBL" id="JACAZH010000008">
    <property type="protein sequence ID" value="KAF7361449.1"/>
    <property type="molecule type" value="Genomic_DNA"/>
</dbReference>
<dbReference type="InterPro" id="IPR032675">
    <property type="entry name" value="LRR_dom_sf"/>
</dbReference>
<dbReference type="Gene3D" id="3.80.10.10">
    <property type="entry name" value="Ribonuclease Inhibitor"/>
    <property type="match status" value="1"/>
</dbReference>
<dbReference type="OrthoDB" id="2989740at2759"/>
<name>A0A8H7D431_9AGAR</name>
<accession>A0A8H7D431</accession>
<keyword evidence="2" id="KW-1185">Reference proteome</keyword>
<dbReference type="AlphaFoldDB" id="A0A8H7D431"/>
<protein>
    <submittedName>
        <fullName evidence="1">F-box domain-containing protein</fullName>
    </submittedName>
</protein>
<proteinExistence type="predicted"/>
<dbReference type="Proteomes" id="UP000623467">
    <property type="component" value="Unassembled WGS sequence"/>
</dbReference>
<sequence>MSVDKLPARIAKLDTEINLQTEILKRVEHDESLAEPQLNEIHGLKEPPEDLKLERDSSLFQCILDPITRLPLEISSEIFLQSLPPFPEGMYESCPHHIPRLLLSICNAWTNIALSTPGLWSAIHILLPCSKGLKEILPIWLERARNQPLSISLQVEGWFDADVLDIIWQRGPQLKYLQLYEMHRMENNDILKVACPGPLPSLETLVTRSQLGWHLNPPQILYLLRQTPNLVEYFINTRIGRLENTGDDMVHPKLRRLTFGEHGICPDRGTRLLRRLSLPSLEVLSIATSSDVLLSFLRRSVPPLLELTLRTRRDAMDFVALAECAPDLSRLEVWYPEPLAVENLLAALETQSLLPRLDTLVLHLDRHYLPGNGDAFWPALLRALAARRTHVRVFRLTVLGRLPASQLPPPRIRAAIRELGTDGMQVSISATEGRWTSLLGSVDTDTD</sequence>
<gene>
    <name evidence="1" type="ORF">MSAN_01178000</name>
</gene>
<evidence type="ECO:0000313" key="2">
    <source>
        <dbReference type="Proteomes" id="UP000623467"/>
    </source>
</evidence>
<comment type="caution">
    <text evidence="1">The sequence shown here is derived from an EMBL/GenBank/DDBJ whole genome shotgun (WGS) entry which is preliminary data.</text>
</comment>
<reference evidence="1" key="1">
    <citation type="submission" date="2020-05" db="EMBL/GenBank/DDBJ databases">
        <title>Mycena genomes resolve the evolution of fungal bioluminescence.</title>
        <authorList>
            <person name="Tsai I.J."/>
        </authorList>
    </citation>
    <scope>NUCLEOTIDE SEQUENCE</scope>
    <source>
        <strain evidence="1">160909Yilan</strain>
    </source>
</reference>
<evidence type="ECO:0000313" key="1">
    <source>
        <dbReference type="EMBL" id="KAF7361449.1"/>
    </source>
</evidence>
<organism evidence="1 2">
    <name type="scientific">Mycena sanguinolenta</name>
    <dbReference type="NCBI Taxonomy" id="230812"/>
    <lineage>
        <taxon>Eukaryota</taxon>
        <taxon>Fungi</taxon>
        <taxon>Dikarya</taxon>
        <taxon>Basidiomycota</taxon>
        <taxon>Agaricomycotina</taxon>
        <taxon>Agaricomycetes</taxon>
        <taxon>Agaricomycetidae</taxon>
        <taxon>Agaricales</taxon>
        <taxon>Marasmiineae</taxon>
        <taxon>Mycenaceae</taxon>
        <taxon>Mycena</taxon>
    </lineage>
</organism>